<gene>
    <name evidence="1" type="ORF">SAMN04489800_2772</name>
</gene>
<proteinExistence type="predicted"/>
<comment type="caution">
    <text evidence="1">The sequence shown here is derived from an EMBL/GenBank/DDBJ whole genome shotgun (WGS) entry which is preliminary data.</text>
</comment>
<name>A0A0J6G7D7_PSEDM</name>
<dbReference type="OrthoDB" id="6965579at2"/>
<reference evidence="1" key="1">
    <citation type="submission" date="2016-10" db="EMBL/GenBank/DDBJ databases">
        <authorList>
            <person name="Varghese N."/>
            <person name="Submissions S."/>
        </authorList>
    </citation>
    <scope>NUCLEOTIDE SEQUENCE [LARGE SCALE GENOMIC DNA]</scope>
    <source>
        <strain evidence="1">LMG 25555</strain>
    </source>
</reference>
<evidence type="ECO:0000313" key="2">
    <source>
        <dbReference type="Proteomes" id="UP000183613"/>
    </source>
</evidence>
<evidence type="ECO:0000313" key="1">
    <source>
        <dbReference type="EMBL" id="SEE90965.1"/>
    </source>
</evidence>
<dbReference type="PATRIC" id="fig|882211.3.peg.293"/>
<organism evidence="1 2">
    <name type="scientific">Pseudomonas deceptionensis</name>
    <dbReference type="NCBI Taxonomy" id="882211"/>
    <lineage>
        <taxon>Bacteria</taxon>
        <taxon>Pseudomonadati</taxon>
        <taxon>Pseudomonadota</taxon>
        <taxon>Gammaproteobacteria</taxon>
        <taxon>Pseudomonadales</taxon>
        <taxon>Pseudomonadaceae</taxon>
        <taxon>Pseudomonas</taxon>
    </lineage>
</organism>
<keyword evidence="2" id="KW-1185">Reference proteome</keyword>
<accession>A0A0J6G7D7</accession>
<dbReference type="Proteomes" id="UP000183613">
    <property type="component" value="Unassembled WGS sequence"/>
</dbReference>
<dbReference type="RefSeq" id="WP_048358244.1">
    <property type="nucleotide sequence ID" value="NZ_FNUD01000002.1"/>
</dbReference>
<sequence>MPNPHLAPVESSAYRWAVHCCSYKLDLSHKPDQAVALFEHESAAHTFGRLMWPTTYEVVDRQPPQEGDR</sequence>
<protein>
    <submittedName>
        <fullName evidence="1">Uncharacterized protein</fullName>
    </submittedName>
</protein>
<dbReference type="AlphaFoldDB" id="A0A0J6G7D7"/>
<dbReference type="EMBL" id="FNUD01000002">
    <property type="protein sequence ID" value="SEE90965.1"/>
    <property type="molecule type" value="Genomic_DNA"/>
</dbReference>